<feature type="chain" id="PRO_5011651103" evidence="4">
    <location>
        <begin position="29"/>
        <end position="536"/>
    </location>
</feature>
<protein>
    <submittedName>
        <fullName evidence="6">Peptide/nickel transport system substrate-binding protein</fullName>
    </submittedName>
</protein>
<dbReference type="InterPro" id="IPR000914">
    <property type="entry name" value="SBP_5_dom"/>
</dbReference>
<dbReference type="GO" id="GO:0015833">
    <property type="term" value="P:peptide transport"/>
    <property type="evidence" value="ECO:0007669"/>
    <property type="project" value="TreeGrafter"/>
</dbReference>
<keyword evidence="3 4" id="KW-0732">Signal</keyword>
<feature type="signal peptide" evidence="4">
    <location>
        <begin position="1"/>
        <end position="28"/>
    </location>
</feature>
<dbReference type="SUPFAM" id="SSF53850">
    <property type="entry name" value="Periplasmic binding protein-like II"/>
    <property type="match status" value="1"/>
</dbReference>
<dbReference type="RefSeq" id="WP_090847106.1">
    <property type="nucleotide sequence ID" value="NZ_FNXG01000002.1"/>
</dbReference>
<dbReference type="Gene3D" id="3.40.190.10">
    <property type="entry name" value="Periplasmic binding protein-like II"/>
    <property type="match status" value="1"/>
</dbReference>
<keyword evidence="7" id="KW-1185">Reference proteome</keyword>
<evidence type="ECO:0000256" key="4">
    <source>
        <dbReference type="SAM" id="SignalP"/>
    </source>
</evidence>
<dbReference type="AlphaFoldDB" id="A0A1H6LUR3"/>
<dbReference type="Pfam" id="PF00496">
    <property type="entry name" value="SBP_bac_5"/>
    <property type="match status" value="1"/>
</dbReference>
<dbReference type="InterPro" id="IPR030678">
    <property type="entry name" value="Peptide/Ni-bd"/>
</dbReference>
<dbReference type="Proteomes" id="UP000199125">
    <property type="component" value="Unassembled WGS sequence"/>
</dbReference>
<reference evidence="7" key="1">
    <citation type="submission" date="2016-10" db="EMBL/GenBank/DDBJ databases">
        <authorList>
            <person name="Varghese N."/>
            <person name="Submissions S."/>
        </authorList>
    </citation>
    <scope>NUCLEOTIDE SEQUENCE [LARGE SCALE GENOMIC DNA]</scope>
    <source>
        <strain evidence="7">DSM 11593</strain>
    </source>
</reference>
<dbReference type="CDD" id="cd08517">
    <property type="entry name" value="PBP2_NikA_DppA_OppA_like_13"/>
    <property type="match status" value="1"/>
</dbReference>
<evidence type="ECO:0000259" key="5">
    <source>
        <dbReference type="Pfam" id="PF00496"/>
    </source>
</evidence>
<dbReference type="STRING" id="65735.SAMN04488075_1626"/>
<dbReference type="GO" id="GO:0030288">
    <property type="term" value="C:outer membrane-bounded periplasmic space"/>
    <property type="evidence" value="ECO:0007669"/>
    <property type="project" value="UniProtKB-ARBA"/>
</dbReference>
<organism evidence="6 7">
    <name type="scientific">Paracoccus alkenifer</name>
    <dbReference type="NCBI Taxonomy" id="65735"/>
    <lineage>
        <taxon>Bacteria</taxon>
        <taxon>Pseudomonadati</taxon>
        <taxon>Pseudomonadota</taxon>
        <taxon>Alphaproteobacteria</taxon>
        <taxon>Rhodobacterales</taxon>
        <taxon>Paracoccaceae</taxon>
        <taxon>Paracoccus</taxon>
    </lineage>
</organism>
<evidence type="ECO:0000256" key="1">
    <source>
        <dbReference type="ARBA" id="ARBA00004418"/>
    </source>
</evidence>
<accession>A0A1H6LUR3</accession>
<dbReference type="EMBL" id="FNXG01000002">
    <property type="protein sequence ID" value="SEH88586.1"/>
    <property type="molecule type" value="Genomic_DNA"/>
</dbReference>
<sequence>MRNTHGGLWLGASIVALGAALTAQQVAAQDNGAEPRRGGTVFVHMNTEQGVLNPALRASTGVYQITGRFMEPLIDKTYDGYVGVLATEWSSSEDGKAITFKLRDGVRWHDGEAFQCDDVAFSAMELWKPLLNYSSTLQANLESVDCPDPLTAVFNYSEPMPLDLIVAAMPDLGHPVPKHLYEGTDILKNPVNQAPVGTGPFKFQEYERGQYIIGVRNDDYWRGAEYPYLDRVIWRFIPDKAAGAAALEAGELHESGFNGISMADLERLGKDPRFDMGTEGFENNVAHSTVEFNLRNPVLADVKVRQAVYHGLDLDFAINTIMRGFAKPGHGPVPSVGGANYTDDVPVYEYDVEKAKALLDEAGYPAGADGIRFKLRHRPAPWGEYTQLWGEYFAQAMKEIGIQVDLVTNDAPGFLNGVYRDHDFDTANGWHQFRSDPAVSTTVWLRSGAPVGTAWSNQFGYESAEMDSLIDAAAEELDPEKRADLYHQIQRLAMTDLPVIFAIEHPFVGITNKKLVNHHNTPRWDSSSWYDLWIDE</sequence>
<dbReference type="OrthoDB" id="9803988at2"/>
<evidence type="ECO:0000313" key="6">
    <source>
        <dbReference type="EMBL" id="SEH88586.1"/>
    </source>
</evidence>
<evidence type="ECO:0000256" key="2">
    <source>
        <dbReference type="ARBA" id="ARBA00005695"/>
    </source>
</evidence>
<dbReference type="GO" id="GO:0043190">
    <property type="term" value="C:ATP-binding cassette (ABC) transporter complex"/>
    <property type="evidence" value="ECO:0007669"/>
    <property type="project" value="InterPro"/>
</dbReference>
<dbReference type="Gene3D" id="3.10.105.10">
    <property type="entry name" value="Dipeptide-binding Protein, Domain 3"/>
    <property type="match status" value="1"/>
</dbReference>
<dbReference type="InterPro" id="IPR039424">
    <property type="entry name" value="SBP_5"/>
</dbReference>
<feature type="domain" description="Solute-binding protein family 5" evidence="5">
    <location>
        <begin position="81"/>
        <end position="445"/>
    </location>
</feature>
<dbReference type="PIRSF" id="PIRSF002741">
    <property type="entry name" value="MppA"/>
    <property type="match status" value="1"/>
</dbReference>
<proteinExistence type="inferred from homology"/>
<comment type="similarity">
    <text evidence="2">Belongs to the bacterial solute-binding protein 5 family.</text>
</comment>
<comment type="subcellular location">
    <subcellularLocation>
        <location evidence="1">Periplasm</location>
    </subcellularLocation>
</comment>
<name>A0A1H6LUR3_9RHOB</name>
<dbReference type="PANTHER" id="PTHR30290">
    <property type="entry name" value="PERIPLASMIC BINDING COMPONENT OF ABC TRANSPORTER"/>
    <property type="match status" value="1"/>
</dbReference>
<evidence type="ECO:0000256" key="3">
    <source>
        <dbReference type="ARBA" id="ARBA00022729"/>
    </source>
</evidence>
<evidence type="ECO:0000313" key="7">
    <source>
        <dbReference type="Proteomes" id="UP000199125"/>
    </source>
</evidence>
<gene>
    <name evidence="6" type="ORF">SAMN04488075_1626</name>
</gene>
<dbReference type="GO" id="GO:1904680">
    <property type="term" value="F:peptide transmembrane transporter activity"/>
    <property type="evidence" value="ECO:0007669"/>
    <property type="project" value="TreeGrafter"/>
</dbReference>
<dbReference type="PANTHER" id="PTHR30290:SF38">
    <property type="entry name" value="D,D-DIPEPTIDE-BINDING PERIPLASMIC PROTEIN DDPA-RELATED"/>
    <property type="match status" value="1"/>
</dbReference>